<dbReference type="EMBL" id="OU895880">
    <property type="protein sequence ID" value="CAG9811021.1"/>
    <property type="molecule type" value="Genomic_DNA"/>
</dbReference>
<dbReference type="Proteomes" id="UP001153620">
    <property type="component" value="Chromosome 4"/>
</dbReference>
<keyword evidence="2" id="KW-1185">Reference proteome</keyword>
<reference evidence="1" key="1">
    <citation type="submission" date="2022-01" db="EMBL/GenBank/DDBJ databases">
        <authorList>
            <person name="King R."/>
        </authorList>
    </citation>
    <scope>NUCLEOTIDE SEQUENCE</scope>
</reference>
<protein>
    <submittedName>
        <fullName evidence="1">Uncharacterized protein</fullName>
    </submittedName>
</protein>
<organism evidence="1 2">
    <name type="scientific">Chironomus riparius</name>
    <dbReference type="NCBI Taxonomy" id="315576"/>
    <lineage>
        <taxon>Eukaryota</taxon>
        <taxon>Metazoa</taxon>
        <taxon>Ecdysozoa</taxon>
        <taxon>Arthropoda</taxon>
        <taxon>Hexapoda</taxon>
        <taxon>Insecta</taxon>
        <taxon>Pterygota</taxon>
        <taxon>Neoptera</taxon>
        <taxon>Endopterygota</taxon>
        <taxon>Diptera</taxon>
        <taxon>Nematocera</taxon>
        <taxon>Chironomoidea</taxon>
        <taxon>Chironomidae</taxon>
        <taxon>Chironominae</taxon>
        <taxon>Chironomus</taxon>
    </lineage>
</organism>
<evidence type="ECO:0000313" key="1">
    <source>
        <dbReference type="EMBL" id="CAG9811021.1"/>
    </source>
</evidence>
<dbReference type="AlphaFoldDB" id="A0A9N9WYE0"/>
<reference evidence="1" key="2">
    <citation type="submission" date="2022-10" db="EMBL/GenBank/DDBJ databases">
        <authorList>
            <consortium name="ENA_rothamsted_submissions"/>
            <consortium name="culmorum"/>
            <person name="King R."/>
        </authorList>
    </citation>
    <scope>NUCLEOTIDE SEQUENCE</scope>
</reference>
<proteinExistence type="predicted"/>
<name>A0A9N9WYE0_9DIPT</name>
<sequence length="152" mass="17110">MNEIREVVKTEKNHFIETEEEVEVVAMVFEGIEKAESGVKTPALLKPSVKTPELLQFIVKRSELPQFSLNTPELIQLSVKALELPQLNVNAPALIKPSVKMPDLMQLSVKTPKLQKINSQSSKESYFALPTTFHLNTSANTNYPQCKQLFQS</sequence>
<gene>
    <name evidence="1" type="ORF">CHIRRI_LOCUS13831</name>
</gene>
<accession>A0A9N9WYE0</accession>
<evidence type="ECO:0000313" key="2">
    <source>
        <dbReference type="Proteomes" id="UP001153620"/>
    </source>
</evidence>